<feature type="domain" description="Fe2OG dioxygenase" evidence="1">
    <location>
        <begin position="29"/>
        <end position="137"/>
    </location>
</feature>
<keyword evidence="3" id="KW-1185">Reference proteome</keyword>
<dbReference type="Gene3D" id="2.60.120.330">
    <property type="entry name" value="B-lactam Antibiotic, Isopenicillin N Synthase, Chain"/>
    <property type="match status" value="1"/>
</dbReference>
<dbReference type="InterPro" id="IPR005123">
    <property type="entry name" value="Oxoglu/Fe-dep_dioxygenase_dom"/>
</dbReference>
<gene>
    <name evidence="2" type="ORF">BGW38_006640</name>
</gene>
<evidence type="ECO:0000313" key="2">
    <source>
        <dbReference type="EMBL" id="KAF9577879.1"/>
    </source>
</evidence>
<dbReference type="InterPro" id="IPR050231">
    <property type="entry name" value="Iron_ascorbate_oxido_reductase"/>
</dbReference>
<dbReference type="InterPro" id="IPR044861">
    <property type="entry name" value="IPNS-like_FE2OG_OXY"/>
</dbReference>
<dbReference type="InterPro" id="IPR027443">
    <property type="entry name" value="IPNS-like_sf"/>
</dbReference>
<proteinExistence type="predicted"/>
<reference evidence="2" key="1">
    <citation type="journal article" date="2020" name="Fungal Divers.">
        <title>Resolving the Mortierellaceae phylogeny through synthesis of multi-gene phylogenetics and phylogenomics.</title>
        <authorList>
            <person name="Vandepol N."/>
            <person name="Liber J."/>
            <person name="Desiro A."/>
            <person name="Na H."/>
            <person name="Kennedy M."/>
            <person name="Barry K."/>
            <person name="Grigoriev I.V."/>
            <person name="Miller A.N."/>
            <person name="O'Donnell K."/>
            <person name="Stajich J.E."/>
            <person name="Bonito G."/>
        </authorList>
    </citation>
    <scope>NUCLEOTIDE SEQUENCE</scope>
    <source>
        <strain evidence="2">KOD1015</strain>
    </source>
</reference>
<protein>
    <recommendedName>
        <fullName evidence="1">Fe2OG dioxygenase domain-containing protein</fullName>
    </recommendedName>
</protein>
<dbReference type="AlphaFoldDB" id="A0A9P6FMB9"/>
<dbReference type="OrthoDB" id="406156at2759"/>
<dbReference type="PANTHER" id="PTHR47990">
    <property type="entry name" value="2-OXOGLUTARATE (2OG) AND FE(II)-DEPENDENT OXYGENASE SUPERFAMILY PROTEIN-RELATED"/>
    <property type="match status" value="1"/>
</dbReference>
<sequence>MQCFAMGLQIPESFGGRYFFDKSLDWEEHAGTTLRFLHYPPQNGDPDTPLAGSHTDYGSITLLMQKDIPGLEVQAFRAQKNAPWVAAPVIPGTILVNIADHLQMWTNGLLRSTKHRVMYNPEQQNRSRYSIACFIHSNDTTKLDPIESPLFTKEMRTEGVEFEEARNMTAGEYLDWRLSQTYDYSKVPEE</sequence>
<dbReference type="Proteomes" id="UP000780801">
    <property type="component" value="Unassembled WGS sequence"/>
</dbReference>
<dbReference type="PROSITE" id="PS51471">
    <property type="entry name" value="FE2OG_OXY"/>
    <property type="match status" value="1"/>
</dbReference>
<dbReference type="Pfam" id="PF03171">
    <property type="entry name" value="2OG-FeII_Oxy"/>
    <property type="match status" value="1"/>
</dbReference>
<evidence type="ECO:0000259" key="1">
    <source>
        <dbReference type="PROSITE" id="PS51471"/>
    </source>
</evidence>
<dbReference type="SUPFAM" id="SSF51197">
    <property type="entry name" value="Clavaminate synthase-like"/>
    <property type="match status" value="1"/>
</dbReference>
<dbReference type="EMBL" id="JAABOA010004260">
    <property type="protein sequence ID" value="KAF9577879.1"/>
    <property type="molecule type" value="Genomic_DNA"/>
</dbReference>
<organism evidence="2 3">
    <name type="scientific">Lunasporangiospora selenospora</name>
    <dbReference type="NCBI Taxonomy" id="979761"/>
    <lineage>
        <taxon>Eukaryota</taxon>
        <taxon>Fungi</taxon>
        <taxon>Fungi incertae sedis</taxon>
        <taxon>Mucoromycota</taxon>
        <taxon>Mortierellomycotina</taxon>
        <taxon>Mortierellomycetes</taxon>
        <taxon>Mortierellales</taxon>
        <taxon>Mortierellaceae</taxon>
        <taxon>Lunasporangiospora</taxon>
    </lineage>
</organism>
<comment type="caution">
    <text evidence="2">The sequence shown here is derived from an EMBL/GenBank/DDBJ whole genome shotgun (WGS) entry which is preliminary data.</text>
</comment>
<evidence type="ECO:0000313" key="3">
    <source>
        <dbReference type="Proteomes" id="UP000780801"/>
    </source>
</evidence>
<name>A0A9P6FMB9_9FUNG</name>
<accession>A0A9P6FMB9</accession>